<dbReference type="EMBL" id="RSCO01000028">
    <property type="protein sequence ID" value="RYM94476.1"/>
    <property type="molecule type" value="Genomic_DNA"/>
</dbReference>
<dbReference type="PROSITE" id="PS00622">
    <property type="entry name" value="HTH_LUXR_1"/>
    <property type="match status" value="1"/>
</dbReference>
<evidence type="ECO:0000256" key="2">
    <source>
        <dbReference type="PROSITE-ProRule" id="PRU00169"/>
    </source>
</evidence>
<reference evidence="6 7" key="1">
    <citation type="journal article" date="2019" name="Appl. Environ. Microbiol.">
        <title>Dissecting the evolutionary development of the Bifidobacterium animalis species through comparative genomics analyses.</title>
        <authorList>
            <person name="Lugli G.A."/>
            <person name="Mancino W."/>
            <person name="Milani C."/>
            <person name="Duranti S."/>
            <person name="Mancabelli L."/>
            <person name="Napoli S."/>
            <person name="Mangifesta M."/>
            <person name="Viappiani A."/>
            <person name="Anzalone R."/>
            <person name="Longhi G."/>
            <person name="van Sinderen D."/>
            <person name="Ventura M."/>
            <person name="Turroni F."/>
        </authorList>
    </citation>
    <scope>NUCLEOTIDE SEQUENCE [LARGE SCALE GENOMIC DNA]</scope>
    <source>
        <strain evidence="6 7">2011B</strain>
    </source>
</reference>
<dbReference type="PROSITE" id="PS50110">
    <property type="entry name" value="RESPONSE_REGULATORY"/>
    <property type="match status" value="1"/>
</dbReference>
<accession>A0A8B3RHY1</accession>
<gene>
    <name evidence="6" type="ORF">PG2011B_1191</name>
</gene>
<dbReference type="Gene3D" id="1.10.10.10">
    <property type="entry name" value="Winged helix-like DNA-binding domain superfamily/Winged helix DNA-binding domain"/>
    <property type="match status" value="1"/>
</dbReference>
<dbReference type="Gene3D" id="3.40.50.2300">
    <property type="match status" value="1"/>
</dbReference>
<dbReference type="InterPro" id="IPR011006">
    <property type="entry name" value="CheY-like_superfamily"/>
</dbReference>
<dbReference type="PANTHER" id="PTHR43214">
    <property type="entry name" value="TWO-COMPONENT RESPONSE REGULATOR"/>
    <property type="match status" value="1"/>
</dbReference>
<sequence>MHTFDRSPPAQTIVEPGEGRGGIAQDTTQGMHSMTQETAPLSTPDGADADNTREQLAESPVAAGSAIPWSPRRPLPLNHYSLGIVDNDPLVLDLLARSFGTLNAPLHVRWAFTDPQQAWLACDDESTRPQVVLTDIEMPGMNGRELFHRLRARHPNVVVIGISAFPDSVEEPGLVVLPKESRIEEIVHLAGMLLHDESLIRWYEQPARTNPLSPSELQTLDHYAQGKTTLCIAHTMHVSESSVKTFVKRACKKLGVHSRTEAIVMCVRNNWI</sequence>
<dbReference type="InterPro" id="IPR036388">
    <property type="entry name" value="WH-like_DNA-bd_sf"/>
</dbReference>
<dbReference type="SUPFAM" id="SSF46894">
    <property type="entry name" value="C-terminal effector domain of the bipartite response regulators"/>
    <property type="match status" value="1"/>
</dbReference>
<keyword evidence="2" id="KW-0597">Phosphoprotein</keyword>
<name>A0A8B3RHY1_BIFAN</name>
<evidence type="ECO:0000259" key="5">
    <source>
        <dbReference type="PROSITE" id="PS50110"/>
    </source>
</evidence>
<dbReference type="Pfam" id="PF00072">
    <property type="entry name" value="Response_reg"/>
    <property type="match status" value="1"/>
</dbReference>
<dbReference type="InterPro" id="IPR000792">
    <property type="entry name" value="Tscrpt_reg_LuxR_C"/>
</dbReference>
<feature type="compositionally biased region" description="Polar residues" evidence="3">
    <location>
        <begin position="25"/>
        <end position="41"/>
    </location>
</feature>
<evidence type="ECO:0000259" key="4">
    <source>
        <dbReference type="PROSITE" id="PS50043"/>
    </source>
</evidence>
<dbReference type="CDD" id="cd00156">
    <property type="entry name" value="REC"/>
    <property type="match status" value="1"/>
</dbReference>
<dbReference type="CDD" id="cd06170">
    <property type="entry name" value="LuxR_C_like"/>
    <property type="match status" value="1"/>
</dbReference>
<dbReference type="GO" id="GO:0006355">
    <property type="term" value="P:regulation of DNA-templated transcription"/>
    <property type="evidence" value="ECO:0007669"/>
    <property type="project" value="InterPro"/>
</dbReference>
<dbReference type="GO" id="GO:0003677">
    <property type="term" value="F:DNA binding"/>
    <property type="evidence" value="ECO:0007669"/>
    <property type="project" value="UniProtKB-KW"/>
</dbReference>
<dbReference type="GO" id="GO:0000160">
    <property type="term" value="P:phosphorelay signal transduction system"/>
    <property type="evidence" value="ECO:0007669"/>
    <property type="project" value="InterPro"/>
</dbReference>
<protein>
    <submittedName>
        <fullName evidence="6">DNA-binding response regulator</fullName>
    </submittedName>
</protein>
<feature type="region of interest" description="Disordered" evidence="3">
    <location>
        <begin position="1"/>
        <end position="65"/>
    </location>
</feature>
<proteinExistence type="predicted"/>
<dbReference type="SMART" id="SM00448">
    <property type="entry name" value="REC"/>
    <property type="match status" value="1"/>
</dbReference>
<dbReference type="SUPFAM" id="SSF52172">
    <property type="entry name" value="CheY-like"/>
    <property type="match status" value="1"/>
</dbReference>
<dbReference type="InterPro" id="IPR001789">
    <property type="entry name" value="Sig_transdc_resp-reg_receiver"/>
</dbReference>
<dbReference type="InterPro" id="IPR016032">
    <property type="entry name" value="Sig_transdc_resp-reg_C-effctor"/>
</dbReference>
<feature type="domain" description="HTH luxR-type" evidence="4">
    <location>
        <begin position="205"/>
        <end position="270"/>
    </location>
</feature>
<dbReference type="Pfam" id="PF00196">
    <property type="entry name" value="GerE"/>
    <property type="match status" value="1"/>
</dbReference>
<dbReference type="InterPro" id="IPR039420">
    <property type="entry name" value="WalR-like"/>
</dbReference>
<dbReference type="AlphaFoldDB" id="A0A8B3RHY1"/>
<evidence type="ECO:0000313" key="7">
    <source>
        <dbReference type="Proteomes" id="UP000293613"/>
    </source>
</evidence>
<dbReference type="Proteomes" id="UP000293613">
    <property type="component" value="Unassembled WGS sequence"/>
</dbReference>
<evidence type="ECO:0000256" key="3">
    <source>
        <dbReference type="SAM" id="MobiDB-lite"/>
    </source>
</evidence>
<comment type="caution">
    <text evidence="6">The sequence shown here is derived from an EMBL/GenBank/DDBJ whole genome shotgun (WGS) entry which is preliminary data.</text>
</comment>
<evidence type="ECO:0000313" key="6">
    <source>
        <dbReference type="EMBL" id="RYM94476.1"/>
    </source>
</evidence>
<organism evidence="6 7">
    <name type="scientific">Bifidobacterium animalis subsp. lactis</name>
    <name type="common">Bifidobacterium lactis</name>
    <dbReference type="NCBI Taxonomy" id="302911"/>
    <lineage>
        <taxon>Bacteria</taxon>
        <taxon>Bacillati</taxon>
        <taxon>Actinomycetota</taxon>
        <taxon>Actinomycetes</taxon>
        <taxon>Bifidobacteriales</taxon>
        <taxon>Bifidobacteriaceae</taxon>
        <taxon>Bifidobacterium</taxon>
    </lineage>
</organism>
<evidence type="ECO:0000256" key="1">
    <source>
        <dbReference type="ARBA" id="ARBA00023125"/>
    </source>
</evidence>
<keyword evidence="1 6" id="KW-0238">DNA-binding</keyword>
<dbReference type="SMART" id="SM00421">
    <property type="entry name" value="HTH_LUXR"/>
    <property type="match status" value="1"/>
</dbReference>
<dbReference type="PANTHER" id="PTHR43214:SF42">
    <property type="entry name" value="TRANSCRIPTIONAL REGULATORY PROTEIN DESR"/>
    <property type="match status" value="1"/>
</dbReference>
<dbReference type="PROSITE" id="PS50043">
    <property type="entry name" value="HTH_LUXR_2"/>
    <property type="match status" value="1"/>
</dbReference>
<feature type="domain" description="Response regulatory" evidence="5">
    <location>
        <begin position="81"/>
        <end position="194"/>
    </location>
</feature>
<feature type="modified residue" description="4-aspartylphosphate" evidence="2">
    <location>
        <position position="135"/>
    </location>
</feature>